<proteinExistence type="inferred from homology"/>
<dbReference type="PANTHER" id="PTHR24320:SF227">
    <property type="entry name" value="RETINOL DEHYDROGENASE 11"/>
    <property type="match status" value="1"/>
</dbReference>
<evidence type="ECO:0000313" key="4">
    <source>
        <dbReference type="EMBL" id="CAK9220203.1"/>
    </source>
</evidence>
<sequence length="367" mass="40445">MARVMAWNVMRIGNLGRMGVLWTLALLYSYLHLLFLYPRLRRSPYSVPQSRAAASDLKPASIVTGASSGIGKATAIALALQGFHVILAGRSLKRLREVVAEIKRKHKDVSVQALELDLCLVPSILSFVKTIQVLFEGENPPGKLQLLVNNAGILATSQRWTSDEFDCMMASNYLGPYMLTCQLLPLLYKNAPRARIVNVVSFTHRCVRSLQVDEGGLMQGTLQTSSYNGDWYSLARIYETSKLCMLLFSYELHRRLHSKEAPSQISVMAADPGAVASNILREMPHFLVGLSNLVLTLLTLLQSPTVGAASVVDAALAPWEISGKYYFGGRGLTCQSSQISYNRNLANELWEASAAVSERVMSRYGAN</sequence>
<dbReference type="InterPro" id="IPR002347">
    <property type="entry name" value="SDR_fam"/>
</dbReference>
<dbReference type="PANTHER" id="PTHR24320">
    <property type="entry name" value="RETINOL DEHYDROGENASE"/>
    <property type="match status" value="1"/>
</dbReference>
<evidence type="ECO:0000256" key="2">
    <source>
        <dbReference type="ARBA" id="ARBA00023002"/>
    </source>
</evidence>
<dbReference type="Pfam" id="PF00106">
    <property type="entry name" value="adh_short"/>
    <property type="match status" value="1"/>
</dbReference>
<evidence type="ECO:0000313" key="5">
    <source>
        <dbReference type="Proteomes" id="UP001497512"/>
    </source>
</evidence>
<protein>
    <submittedName>
        <fullName evidence="4">Uncharacterized protein</fullName>
    </submittedName>
</protein>
<organism evidence="4 5">
    <name type="scientific">Sphagnum troendelagicum</name>
    <dbReference type="NCBI Taxonomy" id="128251"/>
    <lineage>
        <taxon>Eukaryota</taxon>
        <taxon>Viridiplantae</taxon>
        <taxon>Streptophyta</taxon>
        <taxon>Embryophyta</taxon>
        <taxon>Bryophyta</taxon>
        <taxon>Sphagnophytina</taxon>
        <taxon>Sphagnopsida</taxon>
        <taxon>Sphagnales</taxon>
        <taxon>Sphagnaceae</taxon>
        <taxon>Sphagnum</taxon>
    </lineage>
</organism>
<reference evidence="4" key="1">
    <citation type="submission" date="2024-02" db="EMBL/GenBank/DDBJ databases">
        <authorList>
            <consortium name="ELIXIR-Norway"/>
            <consortium name="Elixir Norway"/>
        </authorList>
    </citation>
    <scope>NUCLEOTIDE SEQUENCE</scope>
</reference>
<comment type="similarity">
    <text evidence="1">Belongs to the short-chain dehydrogenases/reductases (SDR) family.</text>
</comment>
<keyword evidence="3" id="KW-0472">Membrane</keyword>
<gene>
    <name evidence="4" type="ORF">CSSPTR1EN2_LOCUS15272</name>
</gene>
<dbReference type="EMBL" id="OZ019895">
    <property type="protein sequence ID" value="CAK9220203.1"/>
    <property type="molecule type" value="Genomic_DNA"/>
</dbReference>
<feature type="transmembrane region" description="Helical" evidence="3">
    <location>
        <begin position="20"/>
        <end position="37"/>
    </location>
</feature>
<dbReference type="Gene3D" id="3.40.50.720">
    <property type="entry name" value="NAD(P)-binding Rossmann-like Domain"/>
    <property type="match status" value="1"/>
</dbReference>
<dbReference type="Proteomes" id="UP001497512">
    <property type="component" value="Chromosome 3"/>
</dbReference>
<keyword evidence="3" id="KW-1133">Transmembrane helix</keyword>
<dbReference type="InterPro" id="IPR036291">
    <property type="entry name" value="NAD(P)-bd_dom_sf"/>
</dbReference>
<dbReference type="PRINTS" id="PR00081">
    <property type="entry name" value="GDHRDH"/>
</dbReference>
<name>A0ABP0UJP4_9BRYO</name>
<dbReference type="SUPFAM" id="SSF51735">
    <property type="entry name" value="NAD(P)-binding Rossmann-fold domains"/>
    <property type="match status" value="1"/>
</dbReference>
<keyword evidence="3" id="KW-0812">Transmembrane</keyword>
<keyword evidence="2" id="KW-0560">Oxidoreductase</keyword>
<keyword evidence="5" id="KW-1185">Reference proteome</keyword>
<evidence type="ECO:0000256" key="1">
    <source>
        <dbReference type="ARBA" id="ARBA00006484"/>
    </source>
</evidence>
<accession>A0ABP0UJP4</accession>
<evidence type="ECO:0000256" key="3">
    <source>
        <dbReference type="SAM" id="Phobius"/>
    </source>
</evidence>